<dbReference type="HAMAP" id="MF_00265">
    <property type="entry name" value="VapC_Nob1"/>
    <property type="match status" value="1"/>
</dbReference>
<keyword evidence="4 6" id="KW-0378">Hydrolase</keyword>
<keyword evidence="3 6" id="KW-0479">Metal-binding</keyword>
<protein>
    <recommendedName>
        <fullName evidence="6">Ribonuclease VapC</fullName>
        <shortName evidence="6">RNase VapC</shortName>
        <ecNumber evidence="6">3.1.-.-</ecNumber>
    </recommendedName>
    <alternativeName>
        <fullName evidence="6">Toxin VapC</fullName>
    </alternativeName>
</protein>
<evidence type="ECO:0000256" key="4">
    <source>
        <dbReference type="ARBA" id="ARBA00022801"/>
    </source>
</evidence>
<dbReference type="RefSeq" id="WP_173161879.1">
    <property type="nucleotide sequence ID" value="NZ_AP022871.1"/>
</dbReference>
<keyword evidence="9" id="KW-1185">Reference proteome</keyword>
<dbReference type="Gene3D" id="3.40.50.1010">
    <property type="entry name" value="5'-nuclease"/>
    <property type="match status" value="1"/>
</dbReference>
<keyword evidence="1 6" id="KW-1277">Toxin-antitoxin system</keyword>
<dbReference type="InterPro" id="IPR029060">
    <property type="entry name" value="PIN-like_dom_sf"/>
</dbReference>
<dbReference type="GO" id="GO:0090729">
    <property type="term" value="F:toxin activity"/>
    <property type="evidence" value="ECO:0007669"/>
    <property type="project" value="UniProtKB-KW"/>
</dbReference>
<dbReference type="EMBL" id="AP022871">
    <property type="protein sequence ID" value="BCB89841.1"/>
    <property type="molecule type" value="Genomic_DNA"/>
</dbReference>
<dbReference type="Pfam" id="PF01850">
    <property type="entry name" value="PIN"/>
    <property type="match status" value="1"/>
</dbReference>
<dbReference type="PANTHER" id="PTHR35901:SF1">
    <property type="entry name" value="EXONUCLEASE VAPC9"/>
    <property type="match status" value="1"/>
</dbReference>
<sequence length="130" mass="13953">MTLVVDSGLVVAALVDSGEVGTWADHLLATDDLAAPHLMPVEVANVLRRAAMAGEISADTATLAHADLLRLRVELFAYEPFATRVWELREHVTAYDGWYVALAESLDAPLATLDLRLAKAAGPRCVFATP</sequence>
<dbReference type="CDD" id="cd09873">
    <property type="entry name" value="PIN_Pae0151-like"/>
    <property type="match status" value="1"/>
</dbReference>
<evidence type="ECO:0000256" key="3">
    <source>
        <dbReference type="ARBA" id="ARBA00022723"/>
    </source>
</evidence>
<evidence type="ECO:0000256" key="6">
    <source>
        <dbReference type="HAMAP-Rule" id="MF_00265"/>
    </source>
</evidence>
<dbReference type="InterPro" id="IPR044153">
    <property type="entry name" value="PIN_Pae0151-like"/>
</dbReference>
<evidence type="ECO:0000256" key="1">
    <source>
        <dbReference type="ARBA" id="ARBA00022649"/>
    </source>
</evidence>
<dbReference type="GO" id="GO:0000287">
    <property type="term" value="F:magnesium ion binding"/>
    <property type="evidence" value="ECO:0007669"/>
    <property type="project" value="UniProtKB-UniRule"/>
</dbReference>
<feature type="domain" description="PIN" evidence="7">
    <location>
        <begin position="4"/>
        <end position="122"/>
    </location>
</feature>
<organism evidence="8 9">
    <name type="scientific">Phytohabitans suffuscus</name>
    <dbReference type="NCBI Taxonomy" id="624315"/>
    <lineage>
        <taxon>Bacteria</taxon>
        <taxon>Bacillati</taxon>
        <taxon>Actinomycetota</taxon>
        <taxon>Actinomycetes</taxon>
        <taxon>Micromonosporales</taxon>
        <taxon>Micromonosporaceae</taxon>
    </lineage>
</organism>
<dbReference type="KEGG" id="psuu:Psuf_071540"/>
<dbReference type="InterPro" id="IPR051619">
    <property type="entry name" value="TypeII_TA_RNase_PINc/VapC"/>
</dbReference>
<dbReference type="AlphaFoldDB" id="A0A6F8YVG6"/>
<keyword evidence="5 6" id="KW-0460">Magnesium</keyword>
<dbReference type="EC" id="3.1.-.-" evidence="6"/>
<dbReference type="GO" id="GO:0016787">
    <property type="term" value="F:hydrolase activity"/>
    <property type="evidence" value="ECO:0007669"/>
    <property type="project" value="UniProtKB-KW"/>
</dbReference>
<evidence type="ECO:0000313" key="8">
    <source>
        <dbReference type="EMBL" id="BCB89841.1"/>
    </source>
</evidence>
<feature type="binding site" evidence="6">
    <location>
        <position position="6"/>
    </location>
    <ligand>
        <name>Mg(2+)</name>
        <dbReference type="ChEBI" id="CHEBI:18420"/>
    </ligand>
</feature>
<name>A0A6F8YVG6_9ACTN</name>
<evidence type="ECO:0000256" key="5">
    <source>
        <dbReference type="ARBA" id="ARBA00022842"/>
    </source>
</evidence>
<evidence type="ECO:0000259" key="7">
    <source>
        <dbReference type="Pfam" id="PF01850"/>
    </source>
</evidence>
<comment type="function">
    <text evidence="6">Toxic component of a toxin-antitoxin (TA) system. An RNase.</text>
</comment>
<evidence type="ECO:0000256" key="2">
    <source>
        <dbReference type="ARBA" id="ARBA00022722"/>
    </source>
</evidence>
<reference evidence="8 9" key="2">
    <citation type="submission" date="2020-03" db="EMBL/GenBank/DDBJ databases">
        <authorList>
            <person name="Ichikawa N."/>
            <person name="Kimura A."/>
            <person name="Kitahashi Y."/>
            <person name="Uohara A."/>
        </authorList>
    </citation>
    <scope>NUCLEOTIDE SEQUENCE [LARGE SCALE GENOMIC DNA]</scope>
    <source>
        <strain evidence="8 9">NBRC 105367</strain>
    </source>
</reference>
<gene>
    <name evidence="6" type="primary">vapC</name>
    <name evidence="8" type="ORF">Psuf_071540</name>
</gene>
<feature type="binding site" evidence="6">
    <location>
        <position position="96"/>
    </location>
    <ligand>
        <name>Mg(2+)</name>
        <dbReference type="ChEBI" id="CHEBI:18420"/>
    </ligand>
</feature>
<dbReference type="Proteomes" id="UP000503011">
    <property type="component" value="Chromosome"/>
</dbReference>
<dbReference type="GO" id="GO:0004540">
    <property type="term" value="F:RNA nuclease activity"/>
    <property type="evidence" value="ECO:0007669"/>
    <property type="project" value="InterPro"/>
</dbReference>
<accession>A0A6F8YVG6</accession>
<dbReference type="PANTHER" id="PTHR35901">
    <property type="entry name" value="RIBONUCLEASE VAPC3"/>
    <property type="match status" value="1"/>
</dbReference>
<keyword evidence="2 6" id="KW-0540">Nuclease</keyword>
<evidence type="ECO:0000313" key="9">
    <source>
        <dbReference type="Proteomes" id="UP000503011"/>
    </source>
</evidence>
<reference evidence="8 9" key="1">
    <citation type="submission" date="2020-03" db="EMBL/GenBank/DDBJ databases">
        <title>Whole genome shotgun sequence of Phytohabitans suffuscus NBRC 105367.</title>
        <authorList>
            <person name="Komaki H."/>
            <person name="Tamura T."/>
        </authorList>
    </citation>
    <scope>NUCLEOTIDE SEQUENCE [LARGE SCALE GENOMIC DNA]</scope>
    <source>
        <strain evidence="8 9">NBRC 105367</strain>
    </source>
</reference>
<proteinExistence type="inferred from homology"/>
<dbReference type="InterPro" id="IPR002716">
    <property type="entry name" value="PIN_dom"/>
</dbReference>
<dbReference type="InterPro" id="IPR022907">
    <property type="entry name" value="VapC_family"/>
</dbReference>
<keyword evidence="6" id="KW-0800">Toxin</keyword>
<comment type="cofactor">
    <cofactor evidence="6">
        <name>Mg(2+)</name>
        <dbReference type="ChEBI" id="CHEBI:18420"/>
    </cofactor>
</comment>
<dbReference type="SUPFAM" id="SSF88723">
    <property type="entry name" value="PIN domain-like"/>
    <property type="match status" value="1"/>
</dbReference>
<comment type="similarity">
    <text evidence="6">Belongs to the PINc/VapC protein family.</text>
</comment>